<protein>
    <submittedName>
        <fullName evidence="1">Uncharacterized protein</fullName>
    </submittedName>
</protein>
<evidence type="ECO:0000313" key="2">
    <source>
        <dbReference type="Proteomes" id="UP000018857"/>
    </source>
</evidence>
<organism evidence="1 2">
    <name type="scientific">Marinomonas profundimaris</name>
    <dbReference type="NCBI Taxonomy" id="1208321"/>
    <lineage>
        <taxon>Bacteria</taxon>
        <taxon>Pseudomonadati</taxon>
        <taxon>Pseudomonadota</taxon>
        <taxon>Gammaproteobacteria</taxon>
        <taxon>Oceanospirillales</taxon>
        <taxon>Oceanospirillaceae</taxon>
        <taxon>Marinomonas</taxon>
    </lineage>
</organism>
<sequence length="69" mass="7947">MGFVLAQLRKIDGIRVNNLVTIICVWKYFTMYQLLGTKTQNNMVRSVFWFKLARVGPKANTARNNLIGI</sequence>
<gene>
    <name evidence="1" type="ORF">D104_13530</name>
</gene>
<name>W1RUR5_9GAMM</name>
<proteinExistence type="predicted"/>
<dbReference type="Proteomes" id="UP000018857">
    <property type="component" value="Unassembled WGS sequence"/>
</dbReference>
<dbReference type="AlphaFoldDB" id="W1RUR5"/>
<accession>W1RUR5</accession>
<dbReference type="STRING" id="1208321.D104_13530"/>
<comment type="caution">
    <text evidence="1">The sequence shown here is derived from an EMBL/GenBank/DDBJ whole genome shotgun (WGS) entry which is preliminary data.</text>
</comment>
<evidence type="ECO:0000313" key="1">
    <source>
        <dbReference type="EMBL" id="ETI59374.1"/>
    </source>
</evidence>
<dbReference type="EMBL" id="AYOZ01000034">
    <property type="protein sequence ID" value="ETI59374.1"/>
    <property type="molecule type" value="Genomic_DNA"/>
</dbReference>
<keyword evidence="2" id="KW-1185">Reference proteome</keyword>
<reference evidence="1 2" key="1">
    <citation type="journal article" date="2014" name="Genome Announc.">
        <title>Draft Genome Sequence of Marinomonas sp. Strain D104, a Polycyclic Aromatic Hydrocarbon-Degrading Bacterium from the Deep-Sea Sediment of the Arctic Ocean.</title>
        <authorList>
            <person name="Dong C."/>
            <person name="Bai X."/>
            <person name="Lai Q."/>
            <person name="Xie Y."/>
            <person name="Chen X."/>
            <person name="Shao Z."/>
        </authorList>
    </citation>
    <scope>NUCLEOTIDE SEQUENCE [LARGE SCALE GENOMIC DNA]</scope>
    <source>
        <strain evidence="1 2">D104</strain>
    </source>
</reference>